<comment type="similarity">
    <text evidence="1">Belongs to the 5'-AMP-activated protein kinase beta subunit family.</text>
</comment>
<feature type="coiled-coil region" evidence="2">
    <location>
        <begin position="436"/>
        <end position="577"/>
    </location>
</feature>
<organism evidence="5 6">
    <name type="scientific">Chrysochromulina tobinii</name>
    <dbReference type="NCBI Taxonomy" id="1460289"/>
    <lineage>
        <taxon>Eukaryota</taxon>
        <taxon>Haptista</taxon>
        <taxon>Haptophyta</taxon>
        <taxon>Prymnesiophyceae</taxon>
        <taxon>Prymnesiales</taxon>
        <taxon>Chrysochromulinaceae</taxon>
        <taxon>Chrysochromulina</taxon>
    </lineage>
</organism>
<dbReference type="InterPro" id="IPR032640">
    <property type="entry name" value="AMPK1_CBM"/>
</dbReference>
<name>A0A0M0JDP7_9EUKA</name>
<dbReference type="AlphaFoldDB" id="A0A0M0JDP7"/>
<dbReference type="SMART" id="SM01010">
    <property type="entry name" value="AMPKBI"/>
    <property type="match status" value="1"/>
</dbReference>
<evidence type="ECO:0000313" key="5">
    <source>
        <dbReference type="EMBL" id="KOO24462.1"/>
    </source>
</evidence>
<dbReference type="Pfam" id="PF16561">
    <property type="entry name" value="AMPK1_CBM"/>
    <property type="match status" value="1"/>
</dbReference>
<dbReference type="InterPro" id="IPR014756">
    <property type="entry name" value="Ig_E-set"/>
</dbReference>
<evidence type="ECO:0000256" key="2">
    <source>
        <dbReference type="SAM" id="Coils"/>
    </source>
</evidence>
<feature type="compositionally biased region" description="Low complexity" evidence="3">
    <location>
        <begin position="17"/>
        <end position="28"/>
    </location>
</feature>
<keyword evidence="6" id="KW-1185">Reference proteome</keyword>
<dbReference type="InterPro" id="IPR037256">
    <property type="entry name" value="ASC_dom_sf"/>
</dbReference>
<dbReference type="EMBL" id="JWZX01003090">
    <property type="protein sequence ID" value="KOO24462.1"/>
    <property type="molecule type" value="Genomic_DNA"/>
</dbReference>
<sequence>MGATQSREDAADFFQNPGGQPVPGAAPGSSDAGMDATDPGERQPAQPVPTVLQWSLGGASVYVTGSFNQWGERIPMRRSGADHVVCLNLLAGTYQYKFIVDNEWRYAADQPTVRDEMGNINNCLTVEDQTLYLQEDPCSGFFGNNPANFYTQALPDEITLAKEPPSVPAHLGVLSLNQTTVREARTASWTLREPLPVTLTHICSLRQANTTTLSCTHRFRNKVDMPSNTDLEAEKAKMRRNMEALYGALGNAPIVGSVVKSPPPSALHLPSAPPRTMDRKELPRSPRAPLLATARIEQESPLGTVAPSSQPPLLMAVTSAAPTMPPIPKPQTATPTEHGTIIALNGELQETRGALEAERLASAQLSTQLAEMGGKVARMVTERDTERAELQRARTEQRQAEDQARAVRVSQDDALRRLHAMQQEVTSARYAHERALAEARAERDAAVQALQRSEAETQRVALGSGGEAQALRAEAASLREQVGRLQADLRHAQDNARRGQHALKQQLEAELHTAQTELRTAQAELCNAQAELRNAQAELRNAQAELCDAQDNALRERHALEQQLVQATAKAAEATAKAAARSSAVSSRADATLAQMAADGVAATEFVQAAVVDLDGFARALAVEAKAQRSPLMMPDAVAGKTFSSSFALAPPLIVAASAVATPAAATPPLSALPGSAAAAAAVVRVAELEATVAELEARLQMQSERGADAVHTRQHESAARAVAAREAEVRAAEVWAAARAEGLLEGEQRARDELAHAVRAAGQRVAELEAATAAAHEERVAALALAKQHEDARAEQEKMLLQRIEVLEERRRETTREQAEAEAARREAEAANTAKATAESRLAEREQQLTAFEAERRAWRADLEASGQRVRALEAAVEKHEQLKKAFERDIADMKVNAERRAREKLAVREMSDEARATAAARPSVELLKENERLRRELNEMHREGARRTNEAVAAMASLAARQVGRGLNPSDHEAASPARAASPRRGGGGNAPLFKDLD</sequence>
<feature type="coiled-coil region" evidence="2">
    <location>
        <begin position="376"/>
        <end position="410"/>
    </location>
</feature>
<dbReference type="SUPFAM" id="SSF160219">
    <property type="entry name" value="AMPKBI-like"/>
    <property type="match status" value="1"/>
</dbReference>
<comment type="caution">
    <text evidence="5">The sequence shown here is derived from an EMBL/GenBank/DDBJ whole genome shotgun (WGS) entry which is preliminary data.</text>
</comment>
<evidence type="ECO:0000313" key="6">
    <source>
        <dbReference type="Proteomes" id="UP000037460"/>
    </source>
</evidence>
<feature type="compositionally biased region" description="Basic and acidic residues" evidence="3">
    <location>
        <begin position="1"/>
        <end position="10"/>
    </location>
</feature>
<dbReference type="Pfam" id="PF04739">
    <property type="entry name" value="AMPKBI"/>
    <property type="match status" value="1"/>
</dbReference>
<accession>A0A0M0JDP7</accession>
<dbReference type="SUPFAM" id="SSF81296">
    <property type="entry name" value="E set domains"/>
    <property type="match status" value="1"/>
</dbReference>
<gene>
    <name evidence="5" type="ORF">Ctob_000414</name>
</gene>
<dbReference type="Gene3D" id="2.60.40.10">
    <property type="entry name" value="Immunoglobulins"/>
    <property type="match status" value="1"/>
</dbReference>
<protein>
    <submittedName>
        <fullName evidence="5">Carbohydrate-binding module family 48 protein</fullName>
    </submittedName>
</protein>
<dbReference type="Proteomes" id="UP000037460">
    <property type="component" value="Unassembled WGS sequence"/>
</dbReference>
<feature type="region of interest" description="Disordered" evidence="3">
    <location>
        <begin position="1"/>
        <end position="47"/>
    </location>
</feature>
<feature type="coiled-coil region" evidence="2">
    <location>
        <begin position="679"/>
        <end position="706"/>
    </location>
</feature>
<dbReference type="GO" id="GO:0005737">
    <property type="term" value="C:cytoplasm"/>
    <property type="evidence" value="ECO:0007669"/>
    <property type="project" value="UniProtKB-ARBA"/>
</dbReference>
<evidence type="ECO:0000256" key="3">
    <source>
        <dbReference type="SAM" id="MobiDB-lite"/>
    </source>
</evidence>
<proteinExistence type="inferred from homology"/>
<feature type="compositionally biased region" description="Low complexity" evidence="3">
    <location>
        <begin position="977"/>
        <end position="986"/>
    </location>
</feature>
<dbReference type="InterPro" id="IPR006828">
    <property type="entry name" value="ASC_dom"/>
</dbReference>
<keyword evidence="2" id="KW-0175">Coiled coil</keyword>
<feature type="domain" description="Association with the SNF1 complex (ASC)" evidence="4">
    <location>
        <begin position="143"/>
        <end position="225"/>
    </location>
</feature>
<dbReference type="Gene3D" id="6.20.250.60">
    <property type="match status" value="1"/>
</dbReference>
<feature type="compositionally biased region" description="Low complexity" evidence="3">
    <location>
        <begin position="831"/>
        <end position="840"/>
    </location>
</feature>
<feature type="region of interest" description="Disordered" evidence="3">
    <location>
        <begin position="263"/>
        <end position="284"/>
    </location>
</feature>
<evidence type="ECO:0000259" key="4">
    <source>
        <dbReference type="SMART" id="SM01010"/>
    </source>
</evidence>
<dbReference type="CDD" id="cd02859">
    <property type="entry name" value="E_set_AMPKbeta_like_N"/>
    <property type="match status" value="1"/>
</dbReference>
<dbReference type="PANTHER" id="PTHR46316">
    <property type="entry name" value="SNF1-RELATED PROTEIN KINASE REGULATORY SUBUNIT BETA-1"/>
    <property type="match status" value="1"/>
</dbReference>
<reference evidence="6" key="1">
    <citation type="journal article" date="2015" name="PLoS Genet.">
        <title>Genome Sequence and Transcriptome Analyses of Chrysochromulina tobin: Metabolic Tools for Enhanced Algal Fitness in the Prominent Order Prymnesiales (Haptophyceae).</title>
        <authorList>
            <person name="Hovde B.T."/>
            <person name="Deodato C.R."/>
            <person name="Hunsperger H.M."/>
            <person name="Ryken S.A."/>
            <person name="Yost W."/>
            <person name="Jha R.K."/>
            <person name="Patterson J."/>
            <person name="Monnat R.J. Jr."/>
            <person name="Barlow S.B."/>
            <person name="Starkenburg S.R."/>
            <person name="Cattolico R.A."/>
        </authorList>
    </citation>
    <scope>NUCLEOTIDE SEQUENCE</scope>
    <source>
        <strain evidence="6">CCMP291</strain>
    </source>
</reference>
<dbReference type="InterPro" id="IPR043554">
    <property type="entry name" value="KINB"/>
</dbReference>
<feature type="region of interest" description="Disordered" evidence="3">
    <location>
        <begin position="812"/>
        <end position="844"/>
    </location>
</feature>
<dbReference type="OrthoDB" id="531008at2759"/>
<dbReference type="PANTHER" id="PTHR46316:SF2">
    <property type="entry name" value="SNF1-RELATED PROTEIN KINASE REGULATORY SUBUNIT BETA-2"/>
    <property type="match status" value="1"/>
</dbReference>
<dbReference type="InterPro" id="IPR013783">
    <property type="entry name" value="Ig-like_fold"/>
</dbReference>
<feature type="compositionally biased region" description="Basic and acidic residues" evidence="3">
    <location>
        <begin position="812"/>
        <end position="830"/>
    </location>
</feature>
<evidence type="ECO:0000256" key="1">
    <source>
        <dbReference type="ARBA" id="ARBA00010926"/>
    </source>
</evidence>
<feature type="region of interest" description="Disordered" evidence="3">
    <location>
        <begin position="943"/>
        <end position="1000"/>
    </location>
</feature>